<organism evidence="4 5">
    <name type="scientific">Mycena metata</name>
    <dbReference type="NCBI Taxonomy" id="1033252"/>
    <lineage>
        <taxon>Eukaryota</taxon>
        <taxon>Fungi</taxon>
        <taxon>Dikarya</taxon>
        <taxon>Basidiomycota</taxon>
        <taxon>Agaricomycotina</taxon>
        <taxon>Agaricomycetes</taxon>
        <taxon>Agaricomycetidae</taxon>
        <taxon>Agaricales</taxon>
        <taxon>Marasmiineae</taxon>
        <taxon>Mycenaceae</taxon>
        <taxon>Mycena</taxon>
    </lineage>
</organism>
<dbReference type="AlphaFoldDB" id="A0AAD7ILZ7"/>
<feature type="compositionally biased region" description="Low complexity" evidence="1">
    <location>
        <begin position="405"/>
        <end position="451"/>
    </location>
</feature>
<dbReference type="Pfam" id="PF09362">
    <property type="entry name" value="DUF1996"/>
    <property type="match status" value="1"/>
</dbReference>
<proteinExistence type="predicted"/>
<evidence type="ECO:0000259" key="3">
    <source>
        <dbReference type="Pfam" id="PF09362"/>
    </source>
</evidence>
<feature type="compositionally biased region" description="Low complexity" evidence="1">
    <location>
        <begin position="461"/>
        <end position="488"/>
    </location>
</feature>
<dbReference type="EMBL" id="JARKIB010000080">
    <property type="protein sequence ID" value="KAJ7746251.1"/>
    <property type="molecule type" value="Genomic_DNA"/>
</dbReference>
<reference evidence="4" key="1">
    <citation type="submission" date="2023-03" db="EMBL/GenBank/DDBJ databases">
        <title>Massive genome expansion in bonnet fungi (Mycena s.s.) driven by repeated elements and novel gene families across ecological guilds.</title>
        <authorList>
            <consortium name="Lawrence Berkeley National Laboratory"/>
            <person name="Harder C.B."/>
            <person name="Miyauchi S."/>
            <person name="Viragh M."/>
            <person name="Kuo A."/>
            <person name="Thoen E."/>
            <person name="Andreopoulos B."/>
            <person name="Lu D."/>
            <person name="Skrede I."/>
            <person name="Drula E."/>
            <person name="Henrissat B."/>
            <person name="Morin E."/>
            <person name="Kohler A."/>
            <person name="Barry K."/>
            <person name="LaButti K."/>
            <person name="Morin E."/>
            <person name="Salamov A."/>
            <person name="Lipzen A."/>
            <person name="Mereny Z."/>
            <person name="Hegedus B."/>
            <person name="Baldrian P."/>
            <person name="Stursova M."/>
            <person name="Weitz H."/>
            <person name="Taylor A."/>
            <person name="Grigoriev I.V."/>
            <person name="Nagy L.G."/>
            <person name="Martin F."/>
            <person name="Kauserud H."/>
        </authorList>
    </citation>
    <scope>NUCLEOTIDE SEQUENCE</scope>
    <source>
        <strain evidence="4">CBHHK182m</strain>
    </source>
</reference>
<evidence type="ECO:0000313" key="4">
    <source>
        <dbReference type="EMBL" id="KAJ7746251.1"/>
    </source>
</evidence>
<dbReference type="Proteomes" id="UP001215598">
    <property type="component" value="Unassembled WGS sequence"/>
</dbReference>
<comment type="caution">
    <text evidence="4">The sequence shown here is derived from an EMBL/GenBank/DDBJ whole genome shotgun (WGS) entry which is preliminary data.</text>
</comment>
<feature type="chain" id="PRO_5042182932" description="DUF1996 domain-containing protein" evidence="2">
    <location>
        <begin position="25"/>
        <end position="590"/>
    </location>
</feature>
<dbReference type="PANTHER" id="PTHR43662:SF12">
    <property type="entry name" value="DUF1996 DOMAIN-CONTAINING PROTEIN-RELATED"/>
    <property type="match status" value="1"/>
</dbReference>
<feature type="compositionally biased region" description="Basic residues" evidence="1">
    <location>
        <begin position="551"/>
        <end position="574"/>
    </location>
</feature>
<evidence type="ECO:0000313" key="5">
    <source>
        <dbReference type="Proteomes" id="UP001215598"/>
    </source>
</evidence>
<accession>A0AAD7ILZ7</accession>
<feature type="compositionally biased region" description="Low complexity" evidence="1">
    <location>
        <begin position="498"/>
        <end position="543"/>
    </location>
</feature>
<feature type="domain" description="DUF1996" evidence="3">
    <location>
        <begin position="40"/>
        <end position="288"/>
    </location>
</feature>
<evidence type="ECO:0000256" key="2">
    <source>
        <dbReference type="SAM" id="SignalP"/>
    </source>
</evidence>
<feature type="region of interest" description="Disordered" evidence="1">
    <location>
        <begin position="405"/>
        <end position="590"/>
    </location>
</feature>
<sequence>MVNTLSKLLLATAAILSGSGRASGYFLFSMNDVITTERIDPIVSPGKVAGHTHTVVGGSNFRVDTNTSFLRQSECTSSPIKEDNSNYWAPTLYFQWKNGSFTSVTGNPVMYVAFLADSPPQLAHTLVTSYYLFSDTPGVTTPFPDDFRMISGTPTLRSYDASSYAQQAVTFLCLDFSGTSTKYNQLPVNVDCPSGIRAQINFPSCWDGVNSDSVDHKSHVAFLSGGPDSGTCSDPKYPKTLPRIFMEMYLDTSLYAQRSQAMNPAQPFVYAMGDPTGYGYHADFMMGWKAGVLQNVVDKCHCNEFGDPTCCSDAGIFTFQQGGNCRLTKAIDETTTGTLPTLPGNNPVVPLNGLASSLVSPVTPAFIEPVYAYTGDSPTQTGKPVGQAVTATGGAGTTSTTLAATSSSVTTVKTTSTKAATSTNTSTKGATTTKGNTTTKTATTAPASGPTSGSGSGSGSGSAPASPSGSGASNGSGSSSSTPANGSSSGSGSGGSPATGSSPSSGPGSSAPATGAPATGAPATGAPATGAPANGSAPGSSKSSGDETCHKKAKKPHKKPHTGRSAVRHARSTSRRFATPSERFILANDF</sequence>
<keyword evidence="2" id="KW-0732">Signal</keyword>
<protein>
    <recommendedName>
        <fullName evidence="3">DUF1996 domain-containing protein</fullName>
    </recommendedName>
</protein>
<gene>
    <name evidence="4" type="ORF">B0H16DRAFT_1556780</name>
</gene>
<evidence type="ECO:0000256" key="1">
    <source>
        <dbReference type="SAM" id="MobiDB-lite"/>
    </source>
</evidence>
<feature type="signal peptide" evidence="2">
    <location>
        <begin position="1"/>
        <end position="24"/>
    </location>
</feature>
<dbReference type="InterPro" id="IPR018535">
    <property type="entry name" value="DUF1996"/>
</dbReference>
<keyword evidence="5" id="KW-1185">Reference proteome</keyword>
<dbReference type="PANTHER" id="PTHR43662">
    <property type="match status" value="1"/>
</dbReference>
<name>A0AAD7ILZ7_9AGAR</name>